<dbReference type="InterPro" id="IPR036942">
    <property type="entry name" value="Beta-barrel_TonB_sf"/>
</dbReference>
<keyword evidence="7 8" id="KW-0998">Cell outer membrane</keyword>
<name>A0A437QT96_9GAMM</name>
<feature type="chain" id="PRO_5019513108" evidence="10">
    <location>
        <begin position="32"/>
        <end position="872"/>
    </location>
</feature>
<evidence type="ECO:0000256" key="2">
    <source>
        <dbReference type="ARBA" id="ARBA00022448"/>
    </source>
</evidence>
<evidence type="ECO:0000256" key="10">
    <source>
        <dbReference type="SAM" id="SignalP"/>
    </source>
</evidence>
<proteinExistence type="inferred from homology"/>
<dbReference type="Pfam" id="PF07715">
    <property type="entry name" value="Plug"/>
    <property type="match status" value="1"/>
</dbReference>
<evidence type="ECO:0000256" key="6">
    <source>
        <dbReference type="ARBA" id="ARBA00023136"/>
    </source>
</evidence>
<dbReference type="Gene3D" id="2.40.170.20">
    <property type="entry name" value="TonB-dependent receptor, beta-barrel domain"/>
    <property type="match status" value="1"/>
</dbReference>
<gene>
    <name evidence="13" type="ORF">EOE67_09445</name>
</gene>
<evidence type="ECO:0000256" key="9">
    <source>
        <dbReference type="RuleBase" id="RU003357"/>
    </source>
</evidence>
<comment type="subcellular location">
    <subcellularLocation>
        <location evidence="1 8">Cell outer membrane</location>
        <topology evidence="1 8">Multi-pass membrane protein</topology>
    </subcellularLocation>
</comment>
<dbReference type="PANTHER" id="PTHR47234:SF2">
    <property type="entry name" value="TONB-DEPENDENT RECEPTOR"/>
    <property type="match status" value="1"/>
</dbReference>
<dbReference type="InterPro" id="IPR000531">
    <property type="entry name" value="Beta-barrel_TonB"/>
</dbReference>
<keyword evidence="3 8" id="KW-1134">Transmembrane beta strand</keyword>
<dbReference type="EMBL" id="SACS01000008">
    <property type="protein sequence ID" value="RVU37722.1"/>
    <property type="molecule type" value="Genomic_DNA"/>
</dbReference>
<keyword evidence="13" id="KW-0675">Receptor</keyword>
<comment type="caution">
    <text evidence="13">The sequence shown here is derived from an EMBL/GenBank/DDBJ whole genome shotgun (WGS) entry which is preliminary data.</text>
</comment>
<dbReference type="SUPFAM" id="SSF56935">
    <property type="entry name" value="Porins"/>
    <property type="match status" value="1"/>
</dbReference>
<evidence type="ECO:0000313" key="14">
    <source>
        <dbReference type="Proteomes" id="UP000283077"/>
    </source>
</evidence>
<keyword evidence="14" id="KW-1185">Reference proteome</keyword>
<comment type="similarity">
    <text evidence="8 9">Belongs to the TonB-dependent receptor family.</text>
</comment>
<feature type="domain" description="TonB-dependent receptor-like beta-barrel" evidence="11">
    <location>
        <begin position="321"/>
        <end position="837"/>
    </location>
</feature>
<feature type="domain" description="TonB-dependent receptor plug" evidence="12">
    <location>
        <begin position="64"/>
        <end position="182"/>
    </location>
</feature>
<evidence type="ECO:0000256" key="5">
    <source>
        <dbReference type="ARBA" id="ARBA00023077"/>
    </source>
</evidence>
<evidence type="ECO:0000256" key="8">
    <source>
        <dbReference type="PROSITE-ProRule" id="PRU01360"/>
    </source>
</evidence>
<evidence type="ECO:0000256" key="3">
    <source>
        <dbReference type="ARBA" id="ARBA00022452"/>
    </source>
</evidence>
<feature type="signal peptide" evidence="10">
    <location>
        <begin position="1"/>
        <end position="31"/>
    </location>
</feature>
<dbReference type="PANTHER" id="PTHR47234">
    <property type="match status" value="1"/>
</dbReference>
<evidence type="ECO:0000259" key="12">
    <source>
        <dbReference type="Pfam" id="PF07715"/>
    </source>
</evidence>
<dbReference type="GO" id="GO:0009279">
    <property type="term" value="C:cell outer membrane"/>
    <property type="evidence" value="ECO:0007669"/>
    <property type="project" value="UniProtKB-SubCell"/>
</dbReference>
<organism evidence="13 14">
    <name type="scientific">Rheinheimera riviphila</name>
    <dbReference type="NCBI Taxonomy" id="1834037"/>
    <lineage>
        <taxon>Bacteria</taxon>
        <taxon>Pseudomonadati</taxon>
        <taxon>Pseudomonadota</taxon>
        <taxon>Gammaproteobacteria</taxon>
        <taxon>Chromatiales</taxon>
        <taxon>Chromatiaceae</taxon>
        <taxon>Rheinheimera</taxon>
    </lineage>
</organism>
<keyword evidence="4 8" id="KW-0812">Transmembrane</keyword>
<dbReference type="InterPro" id="IPR012910">
    <property type="entry name" value="Plug_dom"/>
</dbReference>
<sequence>MKHKHFQINTQYSRLFAATLLAMAGVQPVIAQQTEPTEAELKAKSIEKIEVTGSRLKGVDMEGANPLQVFTKDDLIKKGYDSVSSFLKDLPQASSAGTFTDNGNVAGSDGTPPGAAGVSLRGLGSSSTLVLVNGRRVAVDSFSNGFDSFVNVNAIPMSAIERVEVLTDGASSVYGSDAIAGVINFILRKDFEGHELSAMYGDDTAASDFGRTNLTYAGGFATENSNTTLVIDYYDREKLMNSDRPIDVTFKSSTRVTIDGKDFAELWCGSNRSNGGARCQYDYVIERAIQPDTKNVGTTLNHIYRMGDNKEFFAEAMYQANTGGAYDSAGSFDYTLNGNLATIPAWAKAEDAKNGSVNNIRVRSRYPEIRTQEYDATSYRLLAGIRGELHYWAWETAATVGKSENEVIHTSGYFSVDRMRAAALNGTFNPFNLGRDTDPSVVAGLREAAPRVGESDVFSWDFNIAGDVYDLDNGAIKAVFGGEYRSEDIFDRPALIAQNGGVTTLGASDAAADRTQYAFYGEFNIPLTEKLDAITAIRYDHYSDFGGDANPKVSLRYRATDDLILRASWSTGFRAPSLSELGAGTSLGSNYIDCGAGTPFSALCGEFGNPTGELEYDQETLGNKGLDAENSEAMNIGLSWNLTEDLNMTVDYWRYQHTDIVDVDANTTLKACIDGSAPKVTSEAALAGAFGCVMDAGNDLVFLRTGFFNVGAQDTDGVDIKIDYKLSTEIGDFKPYFAATRTLSYERQLTKDDPAEDLLGKLSGASETARPEFVADSGLDWSLNDWNASLSAHYTSSLGDGDFKFDNDTVDSWLTLSASLGYHFNDQNKVQFTVRNLTDKEPPYASSPTNGYASSVHDWLGRVWTLRYTYKF</sequence>
<keyword evidence="10" id="KW-0732">Signal</keyword>
<evidence type="ECO:0000313" key="13">
    <source>
        <dbReference type="EMBL" id="RVU37722.1"/>
    </source>
</evidence>
<keyword evidence="6 8" id="KW-0472">Membrane</keyword>
<dbReference type="InterPro" id="IPR037066">
    <property type="entry name" value="Plug_dom_sf"/>
</dbReference>
<dbReference type="PROSITE" id="PS52016">
    <property type="entry name" value="TONB_DEPENDENT_REC_3"/>
    <property type="match status" value="1"/>
</dbReference>
<dbReference type="AlphaFoldDB" id="A0A437QT96"/>
<evidence type="ECO:0000259" key="11">
    <source>
        <dbReference type="Pfam" id="PF00593"/>
    </source>
</evidence>
<dbReference type="CDD" id="cd01347">
    <property type="entry name" value="ligand_gated_channel"/>
    <property type="match status" value="1"/>
</dbReference>
<dbReference type="Proteomes" id="UP000283077">
    <property type="component" value="Unassembled WGS sequence"/>
</dbReference>
<dbReference type="Pfam" id="PF00593">
    <property type="entry name" value="TonB_dep_Rec_b-barrel"/>
    <property type="match status" value="1"/>
</dbReference>
<keyword evidence="5 9" id="KW-0798">TonB box</keyword>
<accession>A0A437QT96</accession>
<evidence type="ECO:0000256" key="7">
    <source>
        <dbReference type="ARBA" id="ARBA00023237"/>
    </source>
</evidence>
<protein>
    <submittedName>
        <fullName evidence="13">TonB-dependent receptor</fullName>
    </submittedName>
</protein>
<evidence type="ECO:0000256" key="4">
    <source>
        <dbReference type="ARBA" id="ARBA00022692"/>
    </source>
</evidence>
<keyword evidence="2 8" id="KW-0813">Transport</keyword>
<dbReference type="InterPro" id="IPR039426">
    <property type="entry name" value="TonB-dep_rcpt-like"/>
</dbReference>
<reference evidence="13 14" key="1">
    <citation type="submission" date="2019-01" db="EMBL/GenBank/DDBJ databases">
        <authorList>
            <person name="Chen W.-M."/>
        </authorList>
    </citation>
    <scope>NUCLEOTIDE SEQUENCE [LARGE SCALE GENOMIC DNA]</scope>
    <source>
        <strain evidence="13 14">KYPC3</strain>
    </source>
</reference>
<dbReference type="Gene3D" id="2.170.130.10">
    <property type="entry name" value="TonB-dependent receptor, plug domain"/>
    <property type="match status" value="1"/>
</dbReference>
<evidence type="ECO:0000256" key="1">
    <source>
        <dbReference type="ARBA" id="ARBA00004571"/>
    </source>
</evidence>
<dbReference type="OrthoDB" id="176248at2"/>